<protein>
    <submittedName>
        <fullName evidence="2">Uncharacterized protein</fullName>
    </submittedName>
</protein>
<accession>X6LDK7</accession>
<gene>
    <name evidence="2" type="ORF">RFI_38668</name>
</gene>
<proteinExistence type="predicted"/>
<evidence type="ECO:0000313" key="2">
    <source>
        <dbReference type="EMBL" id="ETN98819.1"/>
    </source>
</evidence>
<dbReference type="EMBL" id="ASPP01045714">
    <property type="protein sequence ID" value="ETN98819.1"/>
    <property type="molecule type" value="Genomic_DNA"/>
</dbReference>
<feature type="non-terminal residue" evidence="2">
    <location>
        <position position="388"/>
    </location>
</feature>
<organism evidence="2 3">
    <name type="scientific">Reticulomyxa filosa</name>
    <dbReference type="NCBI Taxonomy" id="46433"/>
    <lineage>
        <taxon>Eukaryota</taxon>
        <taxon>Sar</taxon>
        <taxon>Rhizaria</taxon>
        <taxon>Retaria</taxon>
        <taxon>Foraminifera</taxon>
        <taxon>Monothalamids</taxon>
        <taxon>Reticulomyxidae</taxon>
        <taxon>Reticulomyxa</taxon>
    </lineage>
</organism>
<dbReference type="Proteomes" id="UP000023152">
    <property type="component" value="Unassembled WGS sequence"/>
</dbReference>
<sequence length="388" mass="44289">SNEVTENEPVIESRMQHMINCIRQYFKIHPIRGALIVGFTFGLILLIIGGTVFHNSVLGSLLTGLSSLIFNETKSVGIISALQASTLATGVKKYSESLINKAPAAKKRTEEHDKLISNNIEYQKKTWINMAKKDDKSKNNVHKQISKEAKEKIAQYIKSKITYEYDNFKRLLSENGGKAAFKQRYQEFIDRSAEGILIFFEKQGVNNIDGLLNQNPEMVFGALDVLLGSNHDVNRLLNNYIDQPFRIKKDIDFQKEFAREIIANKDKKEMVSEDLDKIYGTSQRVKELENELKDNNPIEKYYMGLFGFKDLTVNGEVDREQMPEPLVKGSFFKDNFVQGLLKIEVMKSIEGLYKVSAEFKGQKLKEFNNIVANVLIAKIEDKLKVLND</sequence>
<reference evidence="2 3" key="1">
    <citation type="journal article" date="2013" name="Curr. Biol.">
        <title>The Genome of the Foraminiferan Reticulomyxa filosa.</title>
        <authorList>
            <person name="Glockner G."/>
            <person name="Hulsmann N."/>
            <person name="Schleicher M."/>
            <person name="Noegel A.A."/>
            <person name="Eichinger L."/>
            <person name="Gallinger C."/>
            <person name="Pawlowski J."/>
            <person name="Sierra R."/>
            <person name="Euteneuer U."/>
            <person name="Pillet L."/>
            <person name="Moustafa A."/>
            <person name="Platzer M."/>
            <person name="Groth M."/>
            <person name="Szafranski K."/>
            <person name="Schliwa M."/>
        </authorList>
    </citation>
    <scope>NUCLEOTIDE SEQUENCE [LARGE SCALE GENOMIC DNA]</scope>
</reference>
<keyword evidence="3" id="KW-1185">Reference proteome</keyword>
<feature type="non-terminal residue" evidence="2">
    <location>
        <position position="1"/>
    </location>
</feature>
<keyword evidence="1" id="KW-0472">Membrane</keyword>
<evidence type="ECO:0000256" key="1">
    <source>
        <dbReference type="SAM" id="Phobius"/>
    </source>
</evidence>
<keyword evidence="1" id="KW-0812">Transmembrane</keyword>
<name>X6LDK7_RETFI</name>
<feature type="transmembrane region" description="Helical" evidence="1">
    <location>
        <begin position="33"/>
        <end position="53"/>
    </location>
</feature>
<keyword evidence="1" id="KW-1133">Transmembrane helix</keyword>
<dbReference type="AlphaFoldDB" id="X6LDK7"/>
<evidence type="ECO:0000313" key="3">
    <source>
        <dbReference type="Proteomes" id="UP000023152"/>
    </source>
</evidence>
<comment type="caution">
    <text evidence="2">The sequence shown here is derived from an EMBL/GenBank/DDBJ whole genome shotgun (WGS) entry which is preliminary data.</text>
</comment>